<evidence type="ECO:0000313" key="2">
    <source>
        <dbReference type="Proteomes" id="UP001148203"/>
    </source>
</evidence>
<dbReference type="RefSeq" id="WP_273913149.1">
    <property type="nucleotide sequence ID" value="NZ_JAMDGX010000077.1"/>
</dbReference>
<dbReference type="EMBL" id="JAMDGY010000096">
    <property type="protein sequence ID" value="MDD0993480.1"/>
    <property type="molecule type" value="Genomic_DNA"/>
</dbReference>
<gene>
    <name evidence="1" type="ORF">M5G11_23415</name>
</gene>
<dbReference type="Proteomes" id="UP001148203">
    <property type="component" value="Unassembled WGS sequence"/>
</dbReference>
<organism evidence="1 2">
    <name type="scientific">Pseudomonas fontis</name>
    <dbReference type="NCBI Taxonomy" id="2942633"/>
    <lineage>
        <taxon>Bacteria</taxon>
        <taxon>Pseudomonadati</taxon>
        <taxon>Pseudomonadota</taxon>
        <taxon>Gammaproteobacteria</taxon>
        <taxon>Pseudomonadales</taxon>
        <taxon>Pseudomonadaceae</taxon>
        <taxon>Pseudomonas</taxon>
    </lineage>
</organism>
<accession>A0ABT5NZ43</accession>
<sequence length="224" mass="23774">MPHAVKGSELPPLLLPHVAPGGIGRHTAAHLVAQVETGPPMAPGDLLELFCGNRFVVARSLTAQALGQPLELGIPAHLLHSGVQRFHYRLLKPGCCPRRSPPVEVAVKLNGPAALLAIRVAPHYLREGVFAERLGPGLDVRIEPYRNMAEGDAITLSWGDLRLDLAPLSAAALDQPVSARIPTELIVEAGADPHLELSYCVLDRVGNASGWAPATCLRVHEGSA</sequence>
<proteinExistence type="predicted"/>
<keyword evidence="2" id="KW-1185">Reference proteome</keyword>
<reference evidence="1 2" key="1">
    <citation type="submission" date="2022-05" db="EMBL/GenBank/DDBJ databases">
        <title>Novel Pseudomonas spp. Isolated from a Rainbow Trout Aquaculture Facility.</title>
        <authorList>
            <person name="Testerman T."/>
            <person name="Graf J."/>
        </authorList>
    </citation>
    <scope>NUCLEOTIDE SEQUENCE [LARGE SCALE GENOMIC DNA]</scope>
    <source>
        <strain evidence="1 2">ID681</strain>
    </source>
</reference>
<evidence type="ECO:0008006" key="3">
    <source>
        <dbReference type="Google" id="ProtNLM"/>
    </source>
</evidence>
<evidence type="ECO:0000313" key="1">
    <source>
        <dbReference type="EMBL" id="MDD0993480.1"/>
    </source>
</evidence>
<name>A0ABT5NZ43_9PSED</name>
<protein>
    <recommendedName>
        <fullName evidence="3">GntR family transcriptional regulator</fullName>
    </recommendedName>
</protein>
<comment type="caution">
    <text evidence="1">The sequence shown here is derived from an EMBL/GenBank/DDBJ whole genome shotgun (WGS) entry which is preliminary data.</text>
</comment>